<gene>
    <name evidence="10" type="ORF">PMI13_01645</name>
</gene>
<dbReference type="GO" id="GO:0009055">
    <property type="term" value="F:electron transfer activity"/>
    <property type="evidence" value="ECO:0007669"/>
    <property type="project" value="InterPro"/>
</dbReference>
<evidence type="ECO:0000313" key="11">
    <source>
        <dbReference type="Proteomes" id="UP000007509"/>
    </source>
</evidence>
<feature type="domain" description="Cytochrome c" evidence="9">
    <location>
        <begin position="456"/>
        <end position="603"/>
    </location>
</feature>
<dbReference type="PROSITE" id="PS51007">
    <property type="entry name" value="CYTC"/>
    <property type="match status" value="1"/>
</dbReference>
<dbReference type="InterPro" id="IPR036909">
    <property type="entry name" value="Cyt_c-like_dom_sf"/>
</dbReference>
<dbReference type="PANTHER" id="PTHR30600">
    <property type="entry name" value="CYTOCHROME C PEROXIDASE-RELATED"/>
    <property type="match status" value="1"/>
</dbReference>
<sequence length="608" mass="69525">MRYSSLCIIVVLIGFAVMSFNSPYKGIANENTVVNKGLTDFKNKLEQLKTNVDLFAEDKISLEELQKSLRNTRNSYKEIEFYIAYHYPEFTKTHLNAAPLFHIEAAGTSAYTLPPEGLQVLDELIFSEEASEEKKKIKEITVFLYNNYSKFYLSTLKNGLSKGNNKTLPLRIELIRIYSLGVTGFDTPGSLNISEEASYALSGIQKYINDDAYFKNFNRQKANTILSESLDYLSKNKDFETFDRIEFYKNCIQPLYEEFGSWDGKSDDLKEFSGWNVSNKNFFSSDFLDPYFYTLLKSSEDNQDLRKLGKDIFYDQNLSDNGRMSCATCHLPENAFTDLKTKSQSNVEGKTVLRNSPSLYNAVFAKRFFYDMRAFYIEQQAEHVIYNKDEFNTSYESIIKKLKAKPEYKKAFRTAFKDGKISKENFSKALSSYVASLYSFESDFDKFMRNEKSISDDAKKGFNLFMGKASCATCHFAPHFSGLVPPFYNENESEVLGVTKKPLNQLPIELDSDKGRINSPVKKENSWIYENSFKTVTVRNIALTKPYFHNGAFSSLEEVLDFYNEGGGEGAGLKMNNQTLPSDKLNLTPTEIKQVIAFLNSLTDVSKK</sequence>
<keyword evidence="6 7" id="KW-0408">Iron</keyword>
<name>J2T501_9FLAO</name>
<dbReference type="InterPro" id="IPR009056">
    <property type="entry name" value="Cyt_c-like_dom"/>
</dbReference>
<evidence type="ECO:0000256" key="8">
    <source>
        <dbReference type="SAM" id="Coils"/>
    </source>
</evidence>
<dbReference type="Pfam" id="PF03150">
    <property type="entry name" value="CCP_MauG"/>
    <property type="match status" value="1"/>
</dbReference>
<keyword evidence="5" id="KW-0560">Oxidoreductase</keyword>
<dbReference type="SUPFAM" id="SSF46626">
    <property type="entry name" value="Cytochrome c"/>
    <property type="match status" value="2"/>
</dbReference>
<evidence type="ECO:0000256" key="2">
    <source>
        <dbReference type="ARBA" id="ARBA00022617"/>
    </source>
</evidence>
<dbReference type="InterPro" id="IPR051395">
    <property type="entry name" value="Cytochrome_c_Peroxidase/MauG"/>
</dbReference>
<keyword evidence="8" id="KW-0175">Coiled coil</keyword>
<evidence type="ECO:0000256" key="3">
    <source>
        <dbReference type="ARBA" id="ARBA00022723"/>
    </source>
</evidence>
<dbReference type="EMBL" id="AKJY01000026">
    <property type="protein sequence ID" value="EJL73102.1"/>
    <property type="molecule type" value="Genomic_DNA"/>
</dbReference>
<evidence type="ECO:0000256" key="5">
    <source>
        <dbReference type="ARBA" id="ARBA00023002"/>
    </source>
</evidence>
<dbReference type="GO" id="GO:0046872">
    <property type="term" value="F:metal ion binding"/>
    <property type="evidence" value="ECO:0007669"/>
    <property type="project" value="UniProtKB-KW"/>
</dbReference>
<dbReference type="PATRIC" id="fig|1144316.3.peg.1654"/>
<accession>J2T501</accession>
<keyword evidence="10" id="KW-0575">Peroxidase</keyword>
<organism evidence="10 11">
    <name type="scientific">Chryseobacterium populi</name>
    <dbReference type="NCBI Taxonomy" id="1144316"/>
    <lineage>
        <taxon>Bacteria</taxon>
        <taxon>Pseudomonadati</taxon>
        <taxon>Bacteroidota</taxon>
        <taxon>Flavobacteriia</taxon>
        <taxon>Flavobacteriales</taxon>
        <taxon>Weeksellaceae</taxon>
        <taxon>Chryseobacterium group</taxon>
        <taxon>Chryseobacterium</taxon>
    </lineage>
</organism>
<evidence type="ECO:0000259" key="9">
    <source>
        <dbReference type="PROSITE" id="PS51007"/>
    </source>
</evidence>
<keyword evidence="3 7" id="KW-0479">Metal-binding</keyword>
<dbReference type="OrthoDB" id="9805202at2"/>
<evidence type="ECO:0000256" key="1">
    <source>
        <dbReference type="ARBA" id="ARBA00004196"/>
    </source>
</evidence>
<keyword evidence="2 7" id="KW-0349">Heme</keyword>
<dbReference type="PANTHER" id="PTHR30600:SF10">
    <property type="entry name" value="BLL6722 PROTEIN"/>
    <property type="match status" value="1"/>
</dbReference>
<proteinExistence type="predicted"/>
<dbReference type="Proteomes" id="UP000007509">
    <property type="component" value="Unassembled WGS sequence"/>
</dbReference>
<dbReference type="InterPro" id="IPR004852">
    <property type="entry name" value="Di-haem_cyt_c_peroxidsae"/>
</dbReference>
<evidence type="ECO:0000256" key="4">
    <source>
        <dbReference type="ARBA" id="ARBA00022729"/>
    </source>
</evidence>
<dbReference type="GO" id="GO:0020037">
    <property type="term" value="F:heme binding"/>
    <property type="evidence" value="ECO:0007669"/>
    <property type="project" value="InterPro"/>
</dbReference>
<dbReference type="AlphaFoldDB" id="J2T501"/>
<comment type="subcellular location">
    <subcellularLocation>
        <location evidence="1">Cell envelope</location>
    </subcellularLocation>
</comment>
<evidence type="ECO:0000256" key="6">
    <source>
        <dbReference type="ARBA" id="ARBA00023004"/>
    </source>
</evidence>
<feature type="coiled-coil region" evidence="8">
    <location>
        <begin position="38"/>
        <end position="65"/>
    </location>
</feature>
<dbReference type="GO" id="GO:0030313">
    <property type="term" value="C:cell envelope"/>
    <property type="evidence" value="ECO:0007669"/>
    <property type="project" value="UniProtKB-SubCell"/>
</dbReference>
<comment type="caution">
    <text evidence="10">The sequence shown here is derived from an EMBL/GenBank/DDBJ whole genome shotgun (WGS) entry which is preliminary data.</text>
</comment>
<evidence type="ECO:0000313" key="10">
    <source>
        <dbReference type="EMBL" id="EJL73102.1"/>
    </source>
</evidence>
<dbReference type="Gene3D" id="1.10.760.10">
    <property type="entry name" value="Cytochrome c-like domain"/>
    <property type="match status" value="2"/>
</dbReference>
<reference evidence="10 11" key="1">
    <citation type="journal article" date="2012" name="J. Bacteriol.">
        <title>Twenty-one genome sequences from Pseudomonas species and 19 genome sequences from diverse bacteria isolated from the rhizosphere and endosphere of Populus deltoides.</title>
        <authorList>
            <person name="Brown S.D."/>
            <person name="Utturkar S.M."/>
            <person name="Klingeman D.M."/>
            <person name="Johnson C.M."/>
            <person name="Martin S.L."/>
            <person name="Land M.L."/>
            <person name="Lu T.Y."/>
            <person name="Schadt C.W."/>
            <person name="Doktycz M.J."/>
            <person name="Pelletier D.A."/>
        </authorList>
    </citation>
    <scope>NUCLEOTIDE SEQUENCE [LARGE SCALE GENOMIC DNA]</scope>
    <source>
        <strain evidence="10 11">CF314</strain>
    </source>
</reference>
<keyword evidence="11" id="KW-1185">Reference proteome</keyword>
<protein>
    <submittedName>
        <fullName evidence="10">Cytochrome c peroxidase</fullName>
    </submittedName>
</protein>
<keyword evidence="4" id="KW-0732">Signal</keyword>
<dbReference type="RefSeq" id="WP_007842540.1">
    <property type="nucleotide sequence ID" value="NZ_AKJY01000026.1"/>
</dbReference>
<evidence type="ECO:0000256" key="7">
    <source>
        <dbReference type="PROSITE-ProRule" id="PRU00433"/>
    </source>
</evidence>
<dbReference type="GO" id="GO:0004130">
    <property type="term" value="F:cytochrome-c peroxidase activity"/>
    <property type="evidence" value="ECO:0007669"/>
    <property type="project" value="TreeGrafter"/>
</dbReference>